<feature type="transmembrane region" description="Helical" evidence="1">
    <location>
        <begin position="109"/>
        <end position="132"/>
    </location>
</feature>
<evidence type="ECO:0000313" key="2">
    <source>
        <dbReference type="EMBL" id="KJV83980.1"/>
    </source>
</evidence>
<keyword evidence="1" id="KW-1133">Transmembrane helix</keyword>
<feature type="transmembrane region" description="Helical" evidence="1">
    <location>
        <begin position="196"/>
        <end position="215"/>
    </location>
</feature>
<reference evidence="2 3" key="1">
    <citation type="submission" date="2015-01" db="EMBL/GenBank/DDBJ databases">
        <title>Genome Sequencing of Rickettsiales.</title>
        <authorList>
            <person name="Daugherty S.C."/>
            <person name="Su Q."/>
            <person name="Abolude K."/>
            <person name="Beier-Sexton M."/>
            <person name="Carlyon J.A."/>
            <person name="Carter R."/>
            <person name="Day N.P."/>
            <person name="Dumler S.J."/>
            <person name="Dyachenko V."/>
            <person name="Godinez A."/>
            <person name="Kurtti T.J."/>
            <person name="Lichay M."/>
            <person name="Mullins K.E."/>
            <person name="Ott S."/>
            <person name="Pappas-Brown V."/>
            <person name="Paris D.H."/>
            <person name="Patel P."/>
            <person name="Richards A.L."/>
            <person name="Sadzewicz L."/>
            <person name="Sears K."/>
            <person name="Seidman D."/>
            <person name="Sengamalay N."/>
            <person name="Stenos J."/>
            <person name="Tallon L.J."/>
            <person name="Vincent G."/>
            <person name="Fraser C.M."/>
            <person name="Munderloh U."/>
            <person name="Dunning-Hotopp J.C."/>
        </authorList>
    </citation>
    <scope>NUCLEOTIDE SEQUENCE [LARGE SCALE GENOMIC DNA]</scope>
    <source>
        <strain evidence="2 3">CRT53-1</strain>
    </source>
</reference>
<dbReference type="Proteomes" id="UP000033722">
    <property type="component" value="Unassembled WGS sequence"/>
</dbReference>
<organism evidence="2 3">
    <name type="scientific">Anaplasma phagocytophilum str. CRT53-1</name>
    <dbReference type="NCBI Taxonomy" id="1359157"/>
    <lineage>
        <taxon>Bacteria</taxon>
        <taxon>Pseudomonadati</taxon>
        <taxon>Pseudomonadota</taxon>
        <taxon>Alphaproteobacteria</taxon>
        <taxon>Rickettsiales</taxon>
        <taxon>Anaplasmataceae</taxon>
        <taxon>Anaplasma</taxon>
        <taxon>phagocytophilum group</taxon>
    </lineage>
</organism>
<sequence>MVCCKMTHRSRIRRINVLPLCTALGVIVLSASSALMLSGVAAQSIPYNTKKVWNLIIRAMHACAKYIMHAIDAISIYIIRILFCLCLNAKDASKVTPNPTGHLGKTISCLRSIIFFFVITSCALIATVVGAIATVMTAAFILALSTIGTLYVCCAYISSAMRNLVRNVADFMTHNTARGNTASEKQITLFTTCKNAAAYALGVLCALATAAFLIIPTVLILVVQPLIVLFFTLPKLVCMGGFVKQSTPAALQNFQENGTIPSGLTSCVSSSSFHESFENDMTCDTSYPFLQWQNSFR</sequence>
<feature type="transmembrane region" description="Helical" evidence="1">
    <location>
        <begin position="138"/>
        <end position="157"/>
    </location>
</feature>
<accession>A0A0F3PUF9</accession>
<feature type="transmembrane region" description="Helical" evidence="1">
    <location>
        <begin position="66"/>
        <end position="88"/>
    </location>
</feature>
<dbReference type="AlphaFoldDB" id="A0A0F3PUF9"/>
<keyword evidence="1" id="KW-0472">Membrane</keyword>
<keyword evidence="1" id="KW-0812">Transmembrane</keyword>
<protein>
    <submittedName>
        <fullName evidence="2">Putative membrane protein</fullName>
    </submittedName>
</protein>
<comment type="caution">
    <text evidence="2">The sequence shown here is derived from an EMBL/GenBank/DDBJ whole genome shotgun (WGS) entry which is preliminary data.</text>
</comment>
<name>A0A0F3PUF9_ANAPH</name>
<proteinExistence type="predicted"/>
<evidence type="ECO:0000313" key="3">
    <source>
        <dbReference type="Proteomes" id="UP000033722"/>
    </source>
</evidence>
<gene>
    <name evidence="2" type="ORF">APHCRT_1058</name>
</gene>
<evidence type="ECO:0000256" key="1">
    <source>
        <dbReference type="SAM" id="Phobius"/>
    </source>
</evidence>
<dbReference type="EMBL" id="LAOD01000024">
    <property type="protein sequence ID" value="KJV83980.1"/>
    <property type="molecule type" value="Genomic_DNA"/>
</dbReference>